<name>G8TXE5_SULAD</name>
<dbReference type="GO" id="GO:0016020">
    <property type="term" value="C:membrane"/>
    <property type="evidence" value="ECO:0007669"/>
    <property type="project" value="InterPro"/>
</dbReference>
<protein>
    <submittedName>
        <fullName evidence="4">Methyl-accepting chemotaxis sensory transducer</fullName>
    </submittedName>
</protein>
<gene>
    <name evidence="4" type="ordered locus">Sulac_0275</name>
</gene>
<evidence type="ECO:0000313" key="4">
    <source>
        <dbReference type="EMBL" id="AEW03844.1"/>
    </source>
</evidence>
<dbReference type="HOGENOM" id="CLU_534115_0_0_9"/>
<dbReference type="SMART" id="SM00283">
    <property type="entry name" value="MA"/>
    <property type="match status" value="1"/>
</dbReference>
<proteinExistence type="predicted"/>
<dbReference type="KEGG" id="sap:Sulac_0275"/>
<keyword evidence="1 2" id="KW-0807">Transducer</keyword>
<dbReference type="PANTHER" id="PTHR32089">
    <property type="entry name" value="METHYL-ACCEPTING CHEMOTAXIS PROTEIN MCPB"/>
    <property type="match status" value="1"/>
</dbReference>
<dbReference type="EMBL" id="CP003179">
    <property type="protein sequence ID" value="AEW03844.1"/>
    <property type="molecule type" value="Genomic_DNA"/>
</dbReference>
<dbReference type="PATRIC" id="fig|679936.5.peg.282"/>
<dbReference type="Proteomes" id="UP000005439">
    <property type="component" value="Chromosome"/>
</dbReference>
<dbReference type="AlphaFoldDB" id="G8TXE5"/>
<evidence type="ECO:0000256" key="1">
    <source>
        <dbReference type="ARBA" id="ARBA00023224"/>
    </source>
</evidence>
<dbReference type="PROSITE" id="PS50111">
    <property type="entry name" value="CHEMOTAXIS_TRANSDUC_2"/>
    <property type="match status" value="1"/>
</dbReference>
<evidence type="ECO:0000256" key="2">
    <source>
        <dbReference type="PROSITE-ProRule" id="PRU00284"/>
    </source>
</evidence>
<evidence type="ECO:0000259" key="3">
    <source>
        <dbReference type="PROSITE" id="PS50111"/>
    </source>
</evidence>
<accession>G8TXE5</accession>
<dbReference type="STRING" id="679936.Sulac_0275"/>
<dbReference type="PANTHER" id="PTHR32089:SF112">
    <property type="entry name" value="LYSOZYME-LIKE PROTEIN-RELATED"/>
    <property type="match status" value="1"/>
</dbReference>
<reference evidence="5" key="1">
    <citation type="submission" date="2011-12" db="EMBL/GenBank/DDBJ databases">
        <title>The complete genome of chromosome of Sulfobacillus acidophilus DSM 10332.</title>
        <authorList>
            <person name="Lucas S."/>
            <person name="Han J."/>
            <person name="Lapidus A."/>
            <person name="Bruce D."/>
            <person name="Goodwin L."/>
            <person name="Pitluck S."/>
            <person name="Peters L."/>
            <person name="Kyrpides N."/>
            <person name="Mavromatis K."/>
            <person name="Ivanova N."/>
            <person name="Mikhailova N."/>
            <person name="Chertkov O."/>
            <person name="Saunders E."/>
            <person name="Detter J.C."/>
            <person name="Tapia R."/>
            <person name="Han C."/>
            <person name="Land M."/>
            <person name="Hauser L."/>
            <person name="Markowitz V."/>
            <person name="Cheng J.-F."/>
            <person name="Hugenholtz P."/>
            <person name="Woyke T."/>
            <person name="Wu D."/>
            <person name="Pukall R."/>
            <person name="Gehrich-Schroeter G."/>
            <person name="Schneider S."/>
            <person name="Klenk H.-P."/>
            <person name="Eisen J.A."/>
        </authorList>
    </citation>
    <scope>NUCLEOTIDE SEQUENCE [LARGE SCALE GENOMIC DNA]</scope>
    <source>
        <strain evidence="5">ATCC 700253 / DSM 10332 / NAL</strain>
    </source>
</reference>
<keyword evidence="5" id="KW-1185">Reference proteome</keyword>
<evidence type="ECO:0000313" key="5">
    <source>
        <dbReference type="Proteomes" id="UP000005439"/>
    </source>
</evidence>
<dbReference type="SUPFAM" id="SSF58104">
    <property type="entry name" value="Methyl-accepting chemotaxis protein (MCP) signaling domain"/>
    <property type="match status" value="1"/>
</dbReference>
<dbReference type="Gene3D" id="1.10.287.950">
    <property type="entry name" value="Methyl-accepting chemotaxis protein"/>
    <property type="match status" value="1"/>
</dbReference>
<sequence length="515" mass="56676">MDQPPMTMVPTISDEVRETLAVLETVMHDVASHAATNQRDLGQVAAVVADLHHQVEDTDQTVAEALNGVLSMAERLTTVAAHVEEVEAETQEVGRVADASRQYASRAEDAIQEIQRTMALLDEHTRKVLKISGVIQQIANTTNLLALNASIEAARAGEYGRSFSVLAEEIRKLADQTRAEAQGIATDLDAVVHQLAQARSISEGVGEAVTALSGAVTQSHQSFTAIGQVIHDAANQIAETAQLGEQQKQHMARVGQVMDTLTERFREVSGQVEHITGEVQKTALAMENGYQALESYTYEGWVPKALQDAEEAARAVEGVLEAAVREGQVSLSQLLATGQYVPYQPAEIQQLSRYIDVSRVVGASSLNPPKYRVPYEHTVEPALNRLMDEYIQRHRWILFSVVDLNGYVVACAAVDRPSLTGDPAEDDRNRFKRLLPHPSWVRGSRTGLGDRVAWLPNHLTRADFSAHGVSLKRPETPERPLVQTYIRNNVTVMTLLSYPVHVENERFGAIMVAWH</sequence>
<organism evidence="4 5">
    <name type="scientific">Sulfobacillus acidophilus (strain ATCC 700253 / DSM 10332 / NAL)</name>
    <dbReference type="NCBI Taxonomy" id="679936"/>
    <lineage>
        <taxon>Bacteria</taxon>
        <taxon>Bacillati</taxon>
        <taxon>Bacillota</taxon>
        <taxon>Clostridia</taxon>
        <taxon>Eubacteriales</taxon>
        <taxon>Clostridiales Family XVII. Incertae Sedis</taxon>
        <taxon>Sulfobacillus</taxon>
    </lineage>
</organism>
<dbReference type="Pfam" id="PF00015">
    <property type="entry name" value="MCPsignal"/>
    <property type="match status" value="1"/>
</dbReference>
<feature type="domain" description="Methyl-accepting transducer" evidence="3">
    <location>
        <begin position="33"/>
        <end position="262"/>
    </location>
</feature>
<reference evidence="4 5" key="2">
    <citation type="journal article" date="2012" name="Stand. Genomic Sci.">
        <title>Complete genome sequence of the moderately thermophilic mineral-sulfide-oxidizing firmicute Sulfobacillus acidophilus type strain (NAL(T)).</title>
        <authorList>
            <person name="Anderson I."/>
            <person name="Chertkov O."/>
            <person name="Chen A."/>
            <person name="Saunders E."/>
            <person name="Lapidus A."/>
            <person name="Nolan M."/>
            <person name="Lucas S."/>
            <person name="Hammon N."/>
            <person name="Deshpande S."/>
            <person name="Cheng J.F."/>
            <person name="Han C."/>
            <person name="Tapia R."/>
            <person name="Goodwin L.A."/>
            <person name="Pitluck S."/>
            <person name="Liolios K."/>
            <person name="Pagani I."/>
            <person name="Ivanova N."/>
            <person name="Mikhailova N."/>
            <person name="Pati A."/>
            <person name="Palaniappan K."/>
            <person name="Land M."/>
            <person name="Pan C."/>
            <person name="Rohde M."/>
            <person name="Pukall R."/>
            <person name="Goker M."/>
            <person name="Detter J.C."/>
            <person name="Woyke T."/>
            <person name="Bristow J."/>
            <person name="Eisen J.A."/>
            <person name="Markowitz V."/>
            <person name="Hugenholtz P."/>
            <person name="Kyrpides N.C."/>
            <person name="Klenk H.P."/>
            <person name="Mavromatis K."/>
        </authorList>
    </citation>
    <scope>NUCLEOTIDE SEQUENCE [LARGE SCALE GENOMIC DNA]</scope>
    <source>
        <strain evidence="5">ATCC 700253 / DSM 10332 / NAL</strain>
    </source>
</reference>
<dbReference type="InterPro" id="IPR004089">
    <property type="entry name" value="MCPsignal_dom"/>
</dbReference>
<dbReference type="GO" id="GO:0007165">
    <property type="term" value="P:signal transduction"/>
    <property type="evidence" value="ECO:0007669"/>
    <property type="project" value="UniProtKB-KW"/>
</dbReference>